<sequence length="88" mass="9388">MFSYLSISNGAGNMLMKMRNPLTNLCDVPCSQGQICCREVCINTKSEICCGETCCGTGDGTSCCAKDQKCCADDVGDGVCCEKVVLFY</sequence>
<dbReference type="EMBL" id="WTPW01000210">
    <property type="protein sequence ID" value="KAF0534619.1"/>
    <property type="molecule type" value="Genomic_DNA"/>
</dbReference>
<dbReference type="Proteomes" id="UP000439903">
    <property type="component" value="Unassembled WGS sequence"/>
</dbReference>
<comment type="caution">
    <text evidence="1">The sequence shown here is derived from an EMBL/GenBank/DDBJ whole genome shotgun (WGS) entry which is preliminary data.</text>
</comment>
<reference evidence="1 2" key="1">
    <citation type="journal article" date="2019" name="Environ. Microbiol.">
        <title>At the nexus of three kingdoms: the genome of the mycorrhizal fungus Gigaspora margarita provides insights into plant, endobacterial and fungal interactions.</title>
        <authorList>
            <person name="Venice F."/>
            <person name="Ghignone S."/>
            <person name="Salvioli di Fossalunga A."/>
            <person name="Amselem J."/>
            <person name="Novero M."/>
            <person name="Xianan X."/>
            <person name="Sedzielewska Toro K."/>
            <person name="Morin E."/>
            <person name="Lipzen A."/>
            <person name="Grigoriev I.V."/>
            <person name="Henrissat B."/>
            <person name="Martin F.M."/>
            <person name="Bonfante P."/>
        </authorList>
    </citation>
    <scope>NUCLEOTIDE SEQUENCE [LARGE SCALE GENOMIC DNA]</scope>
    <source>
        <strain evidence="1 2">BEG34</strain>
    </source>
</reference>
<keyword evidence="2" id="KW-1185">Reference proteome</keyword>
<name>A0A8H4EQL1_GIGMA</name>
<protein>
    <submittedName>
        <fullName evidence="1">Uncharacterized protein</fullName>
    </submittedName>
</protein>
<evidence type="ECO:0000313" key="2">
    <source>
        <dbReference type="Proteomes" id="UP000439903"/>
    </source>
</evidence>
<accession>A0A8H4EQL1</accession>
<organism evidence="1 2">
    <name type="scientific">Gigaspora margarita</name>
    <dbReference type="NCBI Taxonomy" id="4874"/>
    <lineage>
        <taxon>Eukaryota</taxon>
        <taxon>Fungi</taxon>
        <taxon>Fungi incertae sedis</taxon>
        <taxon>Mucoromycota</taxon>
        <taxon>Glomeromycotina</taxon>
        <taxon>Glomeromycetes</taxon>
        <taxon>Diversisporales</taxon>
        <taxon>Gigasporaceae</taxon>
        <taxon>Gigaspora</taxon>
    </lineage>
</organism>
<evidence type="ECO:0000313" key="1">
    <source>
        <dbReference type="EMBL" id="KAF0534619.1"/>
    </source>
</evidence>
<gene>
    <name evidence="1" type="ORF">F8M41_009903</name>
</gene>
<proteinExistence type="predicted"/>
<dbReference type="AlphaFoldDB" id="A0A8H4EQL1"/>